<evidence type="ECO:0000313" key="1">
    <source>
        <dbReference type="EMBL" id="TID25320.1"/>
    </source>
</evidence>
<reference evidence="1 2" key="1">
    <citation type="submission" date="2019-04" db="EMBL/GenBank/DDBJ databases">
        <title>High contiguity whole genome sequence and gene annotation resource for two Venturia nashicola isolates.</title>
        <authorList>
            <person name="Prokchorchik M."/>
            <person name="Won K."/>
            <person name="Lee Y."/>
            <person name="Choi E.D."/>
            <person name="Segonzac C."/>
            <person name="Sohn K.H."/>
        </authorList>
    </citation>
    <scope>NUCLEOTIDE SEQUENCE [LARGE SCALE GENOMIC DNA]</scope>
    <source>
        <strain evidence="1 2">PRI2</strain>
    </source>
</reference>
<dbReference type="Proteomes" id="UP000298493">
    <property type="component" value="Unassembled WGS sequence"/>
</dbReference>
<name>A0A4Z1PNL8_9PEZI</name>
<gene>
    <name evidence="1" type="ORF">E6O75_ATG04525</name>
</gene>
<sequence>MSIHSVDGSVLGVSMRRARQYHELGTVGDLEITENNACTTVAGRLGPCGSVLVVATEYCTVHWVLKAACECSVKFQW</sequence>
<keyword evidence="2" id="KW-1185">Reference proteome</keyword>
<accession>A0A4Z1PNL8</accession>
<dbReference type="EMBL" id="SNSC02000004">
    <property type="protein sequence ID" value="TID25320.1"/>
    <property type="molecule type" value="Genomic_DNA"/>
</dbReference>
<organism evidence="1 2">
    <name type="scientific">Venturia nashicola</name>
    <dbReference type="NCBI Taxonomy" id="86259"/>
    <lineage>
        <taxon>Eukaryota</taxon>
        <taxon>Fungi</taxon>
        <taxon>Dikarya</taxon>
        <taxon>Ascomycota</taxon>
        <taxon>Pezizomycotina</taxon>
        <taxon>Dothideomycetes</taxon>
        <taxon>Pleosporomycetidae</taxon>
        <taxon>Venturiales</taxon>
        <taxon>Venturiaceae</taxon>
        <taxon>Venturia</taxon>
    </lineage>
</organism>
<proteinExistence type="predicted"/>
<protein>
    <submittedName>
        <fullName evidence="1">Uncharacterized protein</fullName>
    </submittedName>
</protein>
<evidence type="ECO:0000313" key="2">
    <source>
        <dbReference type="Proteomes" id="UP000298493"/>
    </source>
</evidence>
<comment type="caution">
    <text evidence="1">The sequence shown here is derived from an EMBL/GenBank/DDBJ whole genome shotgun (WGS) entry which is preliminary data.</text>
</comment>
<dbReference type="AlphaFoldDB" id="A0A4Z1PNL8"/>